<organism evidence="8 9">
    <name type="scientific">Strongyloides venezuelensis</name>
    <name type="common">Threadworm</name>
    <dbReference type="NCBI Taxonomy" id="75913"/>
    <lineage>
        <taxon>Eukaryota</taxon>
        <taxon>Metazoa</taxon>
        <taxon>Ecdysozoa</taxon>
        <taxon>Nematoda</taxon>
        <taxon>Chromadorea</taxon>
        <taxon>Rhabditida</taxon>
        <taxon>Tylenchina</taxon>
        <taxon>Panagrolaimomorpha</taxon>
        <taxon>Strongyloidoidea</taxon>
        <taxon>Strongyloididae</taxon>
        <taxon>Strongyloides</taxon>
    </lineage>
</organism>
<feature type="compositionally biased region" description="Acidic residues" evidence="6">
    <location>
        <begin position="673"/>
        <end position="682"/>
    </location>
</feature>
<dbReference type="InterPro" id="IPR027075">
    <property type="entry name" value="CPSF2"/>
</dbReference>
<dbReference type="Gene3D" id="3.60.15.10">
    <property type="entry name" value="Ribonuclease Z/Hydroxyacylglutathione hydrolase-like"/>
    <property type="match status" value="1"/>
</dbReference>
<dbReference type="InterPro" id="IPR036866">
    <property type="entry name" value="RibonucZ/Hydroxyglut_hydro"/>
</dbReference>
<comment type="subcellular location">
    <subcellularLocation>
        <location evidence="1 5">Nucleus</location>
    </subcellularLocation>
</comment>
<name>A0A0K0FMM8_STRVS</name>
<evidence type="ECO:0000256" key="5">
    <source>
        <dbReference type="RuleBase" id="RU365006"/>
    </source>
</evidence>
<feature type="domain" description="Beta-Casp" evidence="7">
    <location>
        <begin position="289"/>
        <end position="454"/>
    </location>
</feature>
<dbReference type="InterPro" id="IPR001279">
    <property type="entry name" value="Metallo-B-lactamas"/>
</dbReference>
<keyword evidence="4 5" id="KW-0539">Nucleus</keyword>
<protein>
    <recommendedName>
        <fullName evidence="5">Cleavage and polyadenylation specificity factor subunit 2</fullName>
    </recommendedName>
    <alternativeName>
        <fullName evidence="5">Cleavage and polyadenylation specificity factor 100 kDa subunit</fullName>
    </alternativeName>
</protein>
<dbReference type="Pfam" id="PF16661">
    <property type="entry name" value="Lactamase_B_6"/>
    <property type="match status" value="1"/>
</dbReference>
<feature type="region of interest" description="Disordered" evidence="6">
    <location>
        <begin position="509"/>
        <end position="530"/>
    </location>
</feature>
<proteinExistence type="inferred from homology"/>
<keyword evidence="3 5" id="KW-0507">mRNA processing</keyword>
<dbReference type="WBParaSite" id="SVE_1025500.1">
    <property type="protein sequence ID" value="SVE_1025500.1"/>
    <property type="gene ID" value="SVE_1025500"/>
</dbReference>
<evidence type="ECO:0000259" key="7">
    <source>
        <dbReference type="SMART" id="SM01027"/>
    </source>
</evidence>
<evidence type="ECO:0000256" key="2">
    <source>
        <dbReference type="ARBA" id="ARBA00010624"/>
    </source>
</evidence>
<keyword evidence="5" id="KW-0694">RNA-binding</keyword>
<evidence type="ECO:0000256" key="3">
    <source>
        <dbReference type="ARBA" id="ARBA00022664"/>
    </source>
</evidence>
<dbReference type="GO" id="GO:0006398">
    <property type="term" value="P:mRNA 3'-end processing by stem-loop binding and cleavage"/>
    <property type="evidence" value="ECO:0007669"/>
    <property type="project" value="InterPro"/>
</dbReference>
<dbReference type="SUPFAM" id="SSF56281">
    <property type="entry name" value="Metallo-hydrolase/oxidoreductase"/>
    <property type="match status" value="1"/>
</dbReference>
<dbReference type="Proteomes" id="UP000035680">
    <property type="component" value="Unassembled WGS sequence"/>
</dbReference>
<dbReference type="InterPro" id="IPR035639">
    <property type="entry name" value="CPSF2_MBL"/>
</dbReference>
<evidence type="ECO:0000256" key="1">
    <source>
        <dbReference type="ARBA" id="ARBA00004123"/>
    </source>
</evidence>
<dbReference type="AlphaFoldDB" id="A0A0K0FMM8"/>
<reference evidence="9" key="2">
    <citation type="submission" date="2015-08" db="UniProtKB">
        <authorList>
            <consortium name="WormBaseParasite"/>
        </authorList>
    </citation>
    <scope>IDENTIFICATION</scope>
</reference>
<dbReference type="InterPro" id="IPR022712">
    <property type="entry name" value="Beta_Casp"/>
</dbReference>
<reference evidence="8" key="1">
    <citation type="submission" date="2014-07" db="EMBL/GenBank/DDBJ databases">
        <authorList>
            <person name="Martin A.A"/>
            <person name="De Silva N."/>
        </authorList>
    </citation>
    <scope>NUCLEOTIDE SEQUENCE</scope>
</reference>
<dbReference type="PANTHER" id="PTHR45922:SF1">
    <property type="entry name" value="CLEAVAGE AND POLYADENYLATION SPECIFICITY FACTOR SUBUNIT 2"/>
    <property type="match status" value="1"/>
</dbReference>
<dbReference type="CDD" id="cd16293">
    <property type="entry name" value="CPSF2-like_MBL-fold"/>
    <property type="match status" value="1"/>
</dbReference>
<dbReference type="STRING" id="75913.A0A0K0FMM8"/>
<feature type="region of interest" description="Disordered" evidence="6">
    <location>
        <begin position="671"/>
        <end position="699"/>
    </location>
</feature>
<evidence type="ECO:0000313" key="9">
    <source>
        <dbReference type="WBParaSite" id="SVE_1025500.1"/>
    </source>
</evidence>
<dbReference type="GO" id="GO:0005847">
    <property type="term" value="C:mRNA cleavage and polyadenylation specificity factor complex"/>
    <property type="evidence" value="ECO:0007669"/>
    <property type="project" value="InterPro"/>
</dbReference>
<dbReference type="Pfam" id="PF13299">
    <property type="entry name" value="CPSF100_C"/>
    <property type="match status" value="1"/>
</dbReference>
<dbReference type="PANTHER" id="PTHR45922">
    <property type="entry name" value="CLEAVAGE AND POLYADENYLATION SPECIFICITY FACTOR SUBUNIT 2"/>
    <property type="match status" value="1"/>
</dbReference>
<accession>A0A0K0FMM8</accession>
<sequence>MSSSVKFTTLNDDPYGSYQAYILEIPPYTFLLDCGWDSKFNMTYFNSIAAYADKISAILISYPSISHLGALPYLYSKCNINNVPIYCTFPTVKLGILTLYDWIASLKQNSEFNLFDLEDVDRVMEKVQKIKYSQLITINTLKGVNCQQFQVTDNYSKTDGDIEIPLEKQVTVQALCSGHMLGGSYWKISRMSDEDIIYAVDFNNKKERHLNGANFNAFINTNVSNLSSSTLSSATNIGTKPLLFITSGVNAGYIPEKRRTRDEKFLSSSYETLRNGGDVLVCVDTGGRMLELVNLLNSAWSGNNIAINNNANQDDARDTNITNQYRYNFEPYALVILSNVGNSVLQTAVMNVEWMNDRFTVDHTSSSILGNGTAEGMNSTAMPTVSAFSYDNFNICNSLEALDAIPQNKLILVPSFDMEIGFSRNLFYSFVEDPKNLVILTNRSGDRNSLAGKLFRIVEGRNKEERGLGRSEETIDLDVKLRVLLEGKELEAYNQRKLDAEAEEARKKQEEIRRNQQLREDEEQEEERNVLGMGKTETCGGDEIENSEDFLSIDNIFKQNLPKGFKMELVEEQFNTTINGEAKKLANKTLDYSSLEMEVDVTKTEDEEDDDEDDYSSLIFPLGERNSEHEMMSYLPLKSYDQPWDDYGEVINPEEIIALDPYRKAFASKEGVLENDDDDDENDAHSVDDEMNDELGGGSKKQRLVGMKLTKESLFPWTAAPTKCISCNQTFHLNCQLTFIDFEGRVDGDSLEKIVSQMSPKNLIIVNGYDQAVHKLMTLCRDTVKIEGIVENVKVGKSVEIVGDNKGKVVKMSKDLISRTNMIKIMNGQEWSWVEGILESKSVKDGDNHMSDIDDNNVTNDKENIEKDQEMNDITESEKEPIAKNNESQLILKPCTVTTSKPHPVLYLNSPKLIDIKARFTAEGYNAVLYLNILHINGIATIQKDDTGSVKIEGKYCMEYFKIRDLLYNMFAII</sequence>
<evidence type="ECO:0000256" key="4">
    <source>
        <dbReference type="ARBA" id="ARBA00023242"/>
    </source>
</evidence>
<evidence type="ECO:0000256" key="6">
    <source>
        <dbReference type="SAM" id="MobiDB-lite"/>
    </source>
</evidence>
<comment type="similarity">
    <text evidence="2 5">Belongs to the metallo-beta-lactamase superfamily. RNA-metabolizing metallo-beta-lactamase-like family. CPSF2/YSH1 subfamily.</text>
</comment>
<keyword evidence="8" id="KW-1185">Reference proteome</keyword>
<feature type="compositionally biased region" description="Basic and acidic residues" evidence="6">
    <location>
        <begin position="509"/>
        <end position="519"/>
    </location>
</feature>
<dbReference type="SMART" id="SM01027">
    <property type="entry name" value="Beta-Casp"/>
    <property type="match status" value="1"/>
</dbReference>
<dbReference type="GO" id="GO:0003723">
    <property type="term" value="F:RNA binding"/>
    <property type="evidence" value="ECO:0007669"/>
    <property type="project" value="UniProtKB-KW"/>
</dbReference>
<dbReference type="InterPro" id="IPR025069">
    <property type="entry name" value="Cpsf2_C"/>
</dbReference>
<evidence type="ECO:0000313" key="8">
    <source>
        <dbReference type="Proteomes" id="UP000035680"/>
    </source>
</evidence>